<dbReference type="EMBL" id="CP072793">
    <property type="protein sequence ID" value="QTR53774.1"/>
    <property type="molecule type" value="Genomic_DNA"/>
</dbReference>
<dbReference type="AlphaFoldDB" id="A0A975FA65"/>
<protein>
    <submittedName>
        <fullName evidence="2">Uncharacterized protein</fullName>
    </submittedName>
</protein>
<gene>
    <name evidence="2" type="ORF">J9260_01400</name>
</gene>
<organism evidence="2 3">
    <name type="scientific">Thiothrix unzii</name>
    <dbReference type="NCBI Taxonomy" id="111769"/>
    <lineage>
        <taxon>Bacteria</taxon>
        <taxon>Pseudomonadati</taxon>
        <taxon>Pseudomonadota</taxon>
        <taxon>Gammaproteobacteria</taxon>
        <taxon>Thiotrichales</taxon>
        <taxon>Thiotrichaceae</taxon>
        <taxon>Thiothrix</taxon>
    </lineage>
</organism>
<accession>A0A975FA65</accession>
<dbReference type="Proteomes" id="UP000672009">
    <property type="component" value="Chromosome"/>
</dbReference>
<name>A0A975FA65_9GAMM</name>
<evidence type="ECO:0000313" key="3">
    <source>
        <dbReference type="Proteomes" id="UP000672009"/>
    </source>
</evidence>
<dbReference type="RefSeq" id="WP_210219283.1">
    <property type="nucleotide sequence ID" value="NZ_CP072793.1"/>
</dbReference>
<evidence type="ECO:0000313" key="2">
    <source>
        <dbReference type="EMBL" id="QTR53774.1"/>
    </source>
</evidence>
<keyword evidence="3" id="KW-1185">Reference proteome</keyword>
<feature type="compositionally biased region" description="Low complexity" evidence="1">
    <location>
        <begin position="48"/>
        <end position="59"/>
    </location>
</feature>
<sequence length="76" mass="7689">MPTAKSSKPKAVKPAAAAPVVLEAPEAAVVPEETVPAVADVPQPPQAPTVAPAAPAAADDLNQPGFPLHPERVWPD</sequence>
<dbReference type="KEGG" id="tun:J9260_01400"/>
<feature type="region of interest" description="Disordered" evidence="1">
    <location>
        <begin position="39"/>
        <end position="76"/>
    </location>
</feature>
<reference evidence="2" key="1">
    <citation type="submission" date="2021-04" db="EMBL/GenBank/DDBJ databases">
        <title>Genomics, taxonomy and metabolism of representatives of sulfur bacteria of the genus Thiothrix: Thiothrix fructosivorans QT, Thiothrix unzii A1T and three new species, Thiothrix subterranea sp. nov., Thiothrix litoralis sp. nov. and 'Candidatus Thiothrix anitrata' sp. nov.</title>
        <authorList>
            <person name="Ravin N.V."/>
            <person name="Smolyakov D."/>
            <person name="Rudenko T.S."/>
            <person name="Mardanov A.V."/>
            <person name="Beletsky A.V."/>
            <person name="Markov N.D."/>
            <person name="Fomenkov A.I."/>
            <person name="Roberts R.J."/>
            <person name="Karnachuk O.V."/>
            <person name="Novikov A."/>
            <person name="Grabovich M.Y."/>
        </authorList>
    </citation>
    <scope>NUCLEOTIDE SEQUENCE</scope>
    <source>
        <strain evidence="2">A1</strain>
    </source>
</reference>
<proteinExistence type="predicted"/>
<evidence type="ECO:0000256" key="1">
    <source>
        <dbReference type="SAM" id="MobiDB-lite"/>
    </source>
</evidence>